<dbReference type="Pfam" id="PF00324">
    <property type="entry name" value="AA_permease"/>
    <property type="match status" value="1"/>
</dbReference>
<reference evidence="8" key="1">
    <citation type="submission" date="2018-08" db="EMBL/GenBank/DDBJ databases">
        <authorList>
            <person name="Liu Z.-W."/>
            <person name="Du Z.-J."/>
        </authorList>
    </citation>
    <scope>NUCLEOTIDE SEQUENCE [LARGE SCALE GENOMIC DNA]</scope>
    <source>
        <strain evidence="8">H4X</strain>
    </source>
</reference>
<dbReference type="GO" id="GO:0008324">
    <property type="term" value="F:monoatomic cation transmembrane transporter activity"/>
    <property type="evidence" value="ECO:0007669"/>
    <property type="project" value="InterPro"/>
</dbReference>
<dbReference type="Gene3D" id="3.40.930.10">
    <property type="entry name" value="Mannitol-specific EII, Chain A"/>
    <property type="match status" value="1"/>
</dbReference>
<name>A0A3D8LAT8_9BACT</name>
<dbReference type="AlphaFoldDB" id="A0A3D8LAT8"/>
<feature type="transmembrane region" description="Helical" evidence="5">
    <location>
        <begin position="331"/>
        <end position="350"/>
    </location>
</feature>
<dbReference type="PANTHER" id="PTHR42770">
    <property type="entry name" value="AMINO ACID TRANSPORTER-RELATED"/>
    <property type="match status" value="1"/>
</dbReference>
<keyword evidence="8" id="KW-1185">Reference proteome</keyword>
<feature type="transmembrane region" description="Helical" evidence="5">
    <location>
        <begin position="96"/>
        <end position="124"/>
    </location>
</feature>
<feature type="transmembrane region" description="Helical" evidence="5">
    <location>
        <begin position="281"/>
        <end position="310"/>
    </location>
</feature>
<keyword evidence="2 5" id="KW-0812">Transmembrane</keyword>
<dbReference type="Pfam" id="PF02080">
    <property type="entry name" value="TrkA_C"/>
    <property type="match status" value="1"/>
</dbReference>
<evidence type="ECO:0000256" key="2">
    <source>
        <dbReference type="ARBA" id="ARBA00022692"/>
    </source>
</evidence>
<dbReference type="InterPro" id="IPR006037">
    <property type="entry name" value="RCK_C"/>
</dbReference>
<feature type="transmembrane region" description="Helical" evidence="5">
    <location>
        <begin position="130"/>
        <end position="148"/>
    </location>
</feature>
<proteinExistence type="predicted"/>
<dbReference type="Gene3D" id="1.20.1740.10">
    <property type="entry name" value="Amino acid/polyamine transporter I"/>
    <property type="match status" value="1"/>
</dbReference>
<dbReference type="EMBL" id="QRGR01000014">
    <property type="protein sequence ID" value="RDV14551.1"/>
    <property type="molecule type" value="Genomic_DNA"/>
</dbReference>
<organism evidence="7 8">
    <name type="scientific">Pontibacter diazotrophicus</name>
    <dbReference type="NCBI Taxonomy" id="1400979"/>
    <lineage>
        <taxon>Bacteria</taxon>
        <taxon>Pseudomonadati</taxon>
        <taxon>Bacteroidota</taxon>
        <taxon>Cytophagia</taxon>
        <taxon>Cytophagales</taxon>
        <taxon>Hymenobacteraceae</taxon>
        <taxon>Pontibacter</taxon>
    </lineage>
</organism>
<feature type="transmembrane region" description="Helical" evidence="5">
    <location>
        <begin position="21"/>
        <end position="42"/>
    </location>
</feature>
<gene>
    <name evidence="7" type="ORF">DXT99_14210</name>
</gene>
<protein>
    <submittedName>
        <fullName evidence="7">Amino acid permease</fullName>
    </submittedName>
</protein>
<dbReference type="GO" id="GO:0016020">
    <property type="term" value="C:membrane"/>
    <property type="evidence" value="ECO:0007669"/>
    <property type="project" value="UniProtKB-SubCell"/>
</dbReference>
<feature type="transmembrane region" description="Helical" evidence="5">
    <location>
        <begin position="237"/>
        <end position="261"/>
    </location>
</feature>
<dbReference type="OrthoDB" id="9810109at2"/>
<dbReference type="PANTHER" id="PTHR42770:SF7">
    <property type="entry name" value="MEMBRANE PROTEIN"/>
    <property type="match status" value="1"/>
</dbReference>
<dbReference type="RefSeq" id="WP_115566230.1">
    <property type="nucleotide sequence ID" value="NZ_QRGR01000014.1"/>
</dbReference>
<evidence type="ECO:0000256" key="4">
    <source>
        <dbReference type="ARBA" id="ARBA00023136"/>
    </source>
</evidence>
<sequence>MSSQENQEKEKKSNRGMERSLGTASVFAICTGAMFSSGFFLLPGLAAEEAGTSLPLAYLCASLLILPAIFSMSELSSAIPRAGGPYLFLKRSMGTLMGVIGAFGKYLQLLLKGAFAFVGVGAYLSLVADVSIQPVAIALIAGFTFLNLLGVQQTATTEKLLVAILLLVLAYFIAAGLTEVVEEPTNIKDRFQPLLPFGVEGLFSAVALVFVSYAGIGQIASISEEIKEPSHAIPKGMLLALGVSTILYLSGTFIMFTLISTDNLQGDQAPVATAAAQFTALPLPVMVIVVAALAAFASTGNAAILSAARYPLALARDRLVWSRLGEVDKKGVPKVSVILTGVLLVLLVLAFDVKGIAKLASAFLLFVFLGMCLAVAIFRESRLKEYKPGYRSPLYPWMQIAGVVTYIALIILSGLEAVGFILAICTAGSLWYFFGIREEEQHQSAAIFRLFGRLANRSQATSEASHMQLPMLSDAHFSDVVKRAIVFDLEKEKEYEEVIQHAADALTDHLGGDRAEHAERMKEDVRHWMSPSRAHVAVAPALLHGIEQPEMIVIRGEIHVDDNEYKGLIVLVDDEQSSDRLMGLLSRLNAVIRHNDFPEAWKKAEAPEELKSAFLEQGVRAMTISVDGSGPTASLDGCKVQNVELPEGSLMALIYRQGKLLVPHKDMTLQKGDKITLVADCDAVPQLTERFSLEED</sequence>
<evidence type="ECO:0000256" key="5">
    <source>
        <dbReference type="SAM" id="Phobius"/>
    </source>
</evidence>
<dbReference type="InterPro" id="IPR016152">
    <property type="entry name" value="PTrfase/Anion_transptr"/>
</dbReference>
<dbReference type="InterPro" id="IPR050367">
    <property type="entry name" value="APC_superfamily"/>
</dbReference>
<evidence type="ECO:0000256" key="1">
    <source>
        <dbReference type="ARBA" id="ARBA00004141"/>
    </source>
</evidence>
<evidence type="ECO:0000259" key="6">
    <source>
        <dbReference type="PROSITE" id="PS51202"/>
    </source>
</evidence>
<dbReference type="InterPro" id="IPR036721">
    <property type="entry name" value="RCK_C_sf"/>
</dbReference>
<evidence type="ECO:0000313" key="7">
    <source>
        <dbReference type="EMBL" id="RDV14551.1"/>
    </source>
</evidence>
<feature type="transmembrane region" description="Helical" evidence="5">
    <location>
        <begin position="54"/>
        <end position="75"/>
    </location>
</feature>
<dbReference type="Gene3D" id="3.30.70.1450">
    <property type="entry name" value="Regulator of K+ conductance, C-terminal domain"/>
    <property type="match status" value="1"/>
</dbReference>
<feature type="transmembrane region" description="Helical" evidence="5">
    <location>
        <begin position="356"/>
        <end position="378"/>
    </location>
</feature>
<comment type="subcellular location">
    <subcellularLocation>
        <location evidence="1">Membrane</location>
        <topology evidence="1">Multi-pass membrane protein</topology>
    </subcellularLocation>
</comment>
<evidence type="ECO:0000313" key="8">
    <source>
        <dbReference type="Proteomes" id="UP000256708"/>
    </source>
</evidence>
<feature type="transmembrane region" description="Helical" evidence="5">
    <location>
        <begin position="197"/>
        <end position="216"/>
    </location>
</feature>
<evidence type="ECO:0000256" key="3">
    <source>
        <dbReference type="ARBA" id="ARBA00022989"/>
    </source>
</evidence>
<dbReference type="SUPFAM" id="SSF116726">
    <property type="entry name" value="TrkA C-terminal domain-like"/>
    <property type="match status" value="1"/>
</dbReference>
<dbReference type="InterPro" id="IPR004841">
    <property type="entry name" value="AA-permease/SLC12A_dom"/>
</dbReference>
<keyword evidence="4 5" id="KW-0472">Membrane</keyword>
<dbReference type="GO" id="GO:0006813">
    <property type="term" value="P:potassium ion transport"/>
    <property type="evidence" value="ECO:0007669"/>
    <property type="project" value="InterPro"/>
</dbReference>
<feature type="transmembrane region" description="Helical" evidence="5">
    <location>
        <begin position="160"/>
        <end position="177"/>
    </location>
</feature>
<keyword evidence="3 5" id="KW-1133">Transmembrane helix</keyword>
<comment type="caution">
    <text evidence="7">The sequence shown here is derived from an EMBL/GenBank/DDBJ whole genome shotgun (WGS) entry which is preliminary data.</text>
</comment>
<dbReference type="Proteomes" id="UP000256708">
    <property type="component" value="Unassembled WGS sequence"/>
</dbReference>
<dbReference type="PROSITE" id="PS51202">
    <property type="entry name" value="RCK_C"/>
    <property type="match status" value="1"/>
</dbReference>
<accession>A0A3D8LAT8</accession>
<feature type="domain" description="RCK C-terminal" evidence="6">
    <location>
        <begin position="609"/>
        <end position="693"/>
    </location>
</feature>